<evidence type="ECO:0000256" key="2">
    <source>
        <dbReference type="ARBA" id="ARBA00022723"/>
    </source>
</evidence>
<evidence type="ECO:0000256" key="4">
    <source>
        <dbReference type="ARBA" id="ARBA00022833"/>
    </source>
</evidence>
<dbReference type="SUPFAM" id="SSF53098">
    <property type="entry name" value="Ribonuclease H-like"/>
    <property type="match status" value="1"/>
</dbReference>
<evidence type="ECO:0000256" key="10">
    <source>
        <dbReference type="SAM" id="MobiDB-lite"/>
    </source>
</evidence>
<dbReference type="GO" id="GO:0008270">
    <property type="term" value="F:zinc ion binding"/>
    <property type="evidence" value="ECO:0007669"/>
    <property type="project" value="UniProtKB-KW"/>
</dbReference>
<dbReference type="InterPro" id="IPR036236">
    <property type="entry name" value="Znf_C2H2_sf"/>
</dbReference>
<comment type="subcellular location">
    <subcellularLocation>
        <location evidence="1">Nucleus</location>
    </subcellularLocation>
</comment>
<sequence>MTSGSGENQVEYDIEEEVETETEKNQVEHEHDAETEEEQGEKNNDHEVEDLRVEKTNMKHNYKRSWVWEHFTYDETEKKAKCTHCKTLIICNKGSTSGMASHIKSKHKLIKEKEKKQLTIRETINNSEAIIYNKDSFKKFLIRWIVKDDLPFTCVESEDFCNMIYLLRKDAFIPSADTVKNYIMTFYEDSHKKIALILQNTSSKISFTIDAWTSSNNYSFLGITAHWVTESWELKSILLDFIKLEGPHSGANIKEAFLKTAQQALTTLKAVENDETSDEEVGSLIRKLRTLVKKIKASPQQENKFKAQCKAANVPNLNVMLDVRTRWNSTYDMLPLNTLSNSDPTLRPFTINEEEWVHLLEIEELLKCFAKATKQICGETYPTISYVIPIYNILLNKLEDFRDTPNRFENGKVSELYKTLYAPQETQNTNIEYNSSDEDLVSHISKRCRIESVSEFDRYLKADRAQALCDILNWWKRHEEEYPNLSNMARDYLGIPATSAPSERIFSSAADVITYDRASLAPETVRAVMCLKHWFHSGVLD</sequence>
<organism evidence="12 13">
    <name type="scientific">Rhizophagus clarus</name>
    <dbReference type="NCBI Taxonomy" id="94130"/>
    <lineage>
        <taxon>Eukaryota</taxon>
        <taxon>Fungi</taxon>
        <taxon>Fungi incertae sedis</taxon>
        <taxon>Mucoromycota</taxon>
        <taxon>Glomeromycotina</taxon>
        <taxon>Glomeromycetes</taxon>
        <taxon>Glomerales</taxon>
        <taxon>Glomeraceae</taxon>
        <taxon>Rhizophagus</taxon>
    </lineage>
</organism>
<feature type="compositionally biased region" description="Acidic residues" evidence="10">
    <location>
        <begin position="10"/>
        <end position="20"/>
    </location>
</feature>
<dbReference type="InterPro" id="IPR008906">
    <property type="entry name" value="HATC_C_dom"/>
</dbReference>
<evidence type="ECO:0000313" key="12">
    <source>
        <dbReference type="EMBL" id="GES89096.1"/>
    </source>
</evidence>
<evidence type="ECO:0000256" key="8">
    <source>
        <dbReference type="ARBA" id="ARBA00023242"/>
    </source>
</evidence>
<dbReference type="InterPro" id="IPR052035">
    <property type="entry name" value="ZnF_BED_domain_contain"/>
</dbReference>
<dbReference type="EMBL" id="BLAL01000183">
    <property type="protein sequence ID" value="GES89096.1"/>
    <property type="molecule type" value="Genomic_DNA"/>
</dbReference>
<evidence type="ECO:0000256" key="1">
    <source>
        <dbReference type="ARBA" id="ARBA00004123"/>
    </source>
</evidence>
<dbReference type="Pfam" id="PF05699">
    <property type="entry name" value="Dimer_Tnp_hAT"/>
    <property type="match status" value="1"/>
</dbReference>
<protein>
    <submittedName>
        <fullName evidence="12">Zinc finger BED domain-containing protein RICESLEEPER 2-like</fullName>
    </submittedName>
</protein>
<dbReference type="GO" id="GO:0005634">
    <property type="term" value="C:nucleus"/>
    <property type="evidence" value="ECO:0007669"/>
    <property type="project" value="UniProtKB-SubCell"/>
</dbReference>
<keyword evidence="4" id="KW-0862">Zinc</keyword>
<evidence type="ECO:0000313" key="13">
    <source>
        <dbReference type="Proteomes" id="UP000615446"/>
    </source>
</evidence>
<dbReference type="PANTHER" id="PTHR46481">
    <property type="entry name" value="ZINC FINGER BED DOMAIN-CONTAINING PROTEIN 4"/>
    <property type="match status" value="1"/>
</dbReference>
<accession>A0A8H3LMA7</accession>
<evidence type="ECO:0000256" key="9">
    <source>
        <dbReference type="PROSITE-ProRule" id="PRU00027"/>
    </source>
</evidence>
<dbReference type="SMART" id="SM00614">
    <property type="entry name" value="ZnF_BED"/>
    <property type="match status" value="1"/>
</dbReference>
<dbReference type="SUPFAM" id="SSF57667">
    <property type="entry name" value="beta-beta-alpha zinc fingers"/>
    <property type="match status" value="1"/>
</dbReference>
<gene>
    <name evidence="12" type="ORF">RCL2_001601000</name>
</gene>
<dbReference type="GO" id="GO:0009791">
    <property type="term" value="P:post-embryonic development"/>
    <property type="evidence" value="ECO:0007669"/>
    <property type="project" value="UniProtKB-ARBA"/>
</dbReference>
<dbReference type="InterPro" id="IPR003656">
    <property type="entry name" value="Znf_BED"/>
</dbReference>
<keyword evidence="2" id="KW-0479">Metal-binding</keyword>
<evidence type="ECO:0000256" key="7">
    <source>
        <dbReference type="ARBA" id="ARBA00023163"/>
    </source>
</evidence>
<keyword evidence="3 9" id="KW-0863">Zinc-finger</keyword>
<keyword evidence="6" id="KW-0238">DNA-binding</keyword>
<evidence type="ECO:0000259" key="11">
    <source>
        <dbReference type="PROSITE" id="PS50808"/>
    </source>
</evidence>
<reference evidence="12" key="1">
    <citation type="submission" date="2019-10" db="EMBL/GenBank/DDBJ databases">
        <title>Conservation and host-specific expression of non-tandemly repeated heterogenous ribosome RNA gene in arbuscular mycorrhizal fungi.</title>
        <authorList>
            <person name="Maeda T."/>
            <person name="Kobayashi Y."/>
            <person name="Nakagawa T."/>
            <person name="Ezawa T."/>
            <person name="Yamaguchi K."/>
            <person name="Bino T."/>
            <person name="Nishimoto Y."/>
            <person name="Shigenobu S."/>
            <person name="Kawaguchi M."/>
        </authorList>
    </citation>
    <scope>NUCLEOTIDE SEQUENCE</scope>
    <source>
        <strain evidence="12">HR1</strain>
    </source>
</reference>
<dbReference type="GO" id="GO:0003677">
    <property type="term" value="F:DNA binding"/>
    <property type="evidence" value="ECO:0007669"/>
    <property type="project" value="UniProtKB-KW"/>
</dbReference>
<proteinExistence type="predicted"/>
<feature type="compositionally biased region" description="Basic and acidic residues" evidence="10">
    <location>
        <begin position="21"/>
        <end position="32"/>
    </location>
</feature>
<dbReference type="AlphaFoldDB" id="A0A8H3LMA7"/>
<keyword evidence="7" id="KW-0804">Transcription</keyword>
<evidence type="ECO:0000256" key="6">
    <source>
        <dbReference type="ARBA" id="ARBA00023125"/>
    </source>
</evidence>
<evidence type="ECO:0000256" key="5">
    <source>
        <dbReference type="ARBA" id="ARBA00023015"/>
    </source>
</evidence>
<dbReference type="SUPFAM" id="SSF140996">
    <property type="entry name" value="Hermes dimerisation domain"/>
    <property type="match status" value="1"/>
</dbReference>
<keyword evidence="5" id="KW-0805">Transcription regulation</keyword>
<comment type="caution">
    <text evidence="12">The sequence shown here is derived from an EMBL/GenBank/DDBJ whole genome shotgun (WGS) entry which is preliminary data.</text>
</comment>
<feature type="region of interest" description="Disordered" evidence="10">
    <location>
        <begin position="1"/>
        <end position="48"/>
    </location>
</feature>
<dbReference type="GO" id="GO:0046983">
    <property type="term" value="F:protein dimerization activity"/>
    <property type="evidence" value="ECO:0007669"/>
    <property type="project" value="InterPro"/>
</dbReference>
<dbReference type="Proteomes" id="UP000615446">
    <property type="component" value="Unassembled WGS sequence"/>
</dbReference>
<dbReference type="InterPro" id="IPR012337">
    <property type="entry name" value="RNaseH-like_sf"/>
</dbReference>
<feature type="domain" description="BED-type" evidence="11">
    <location>
        <begin position="62"/>
        <end position="114"/>
    </location>
</feature>
<dbReference type="PANTHER" id="PTHR46481:SF10">
    <property type="entry name" value="ZINC FINGER BED DOMAIN-CONTAINING PROTEIN 39"/>
    <property type="match status" value="1"/>
</dbReference>
<dbReference type="Pfam" id="PF02892">
    <property type="entry name" value="zf-BED"/>
    <property type="match status" value="1"/>
</dbReference>
<evidence type="ECO:0000256" key="3">
    <source>
        <dbReference type="ARBA" id="ARBA00022771"/>
    </source>
</evidence>
<keyword evidence="8" id="KW-0539">Nucleus</keyword>
<name>A0A8H3LMA7_9GLOM</name>
<dbReference type="OrthoDB" id="2284502at2759"/>
<dbReference type="PROSITE" id="PS50808">
    <property type="entry name" value="ZF_BED"/>
    <property type="match status" value="1"/>
</dbReference>